<keyword evidence="2" id="KW-1133">Transmembrane helix</keyword>
<keyword evidence="2" id="KW-0812">Transmembrane</keyword>
<evidence type="ECO:0000313" key="3">
    <source>
        <dbReference type="EMBL" id="SFA97176.1"/>
    </source>
</evidence>
<evidence type="ECO:0000256" key="2">
    <source>
        <dbReference type="SAM" id="Phobius"/>
    </source>
</evidence>
<accession>A0A1I0X9S4</accession>
<name>A0A1I0X9S4_9ACTN</name>
<protein>
    <submittedName>
        <fullName evidence="3">Uncharacterized protein</fullName>
    </submittedName>
</protein>
<feature type="transmembrane region" description="Helical" evidence="2">
    <location>
        <begin position="115"/>
        <end position="137"/>
    </location>
</feature>
<dbReference type="Proteomes" id="UP000199113">
    <property type="component" value="Unassembled WGS sequence"/>
</dbReference>
<dbReference type="EMBL" id="FOKC01000002">
    <property type="protein sequence ID" value="SFA97176.1"/>
    <property type="molecule type" value="Genomic_DNA"/>
</dbReference>
<dbReference type="AlphaFoldDB" id="A0A1I0X9S4"/>
<organism evidence="3 4">
    <name type="scientific">Nocardioides alpinus</name>
    <dbReference type="NCBI Taxonomy" id="748909"/>
    <lineage>
        <taxon>Bacteria</taxon>
        <taxon>Bacillati</taxon>
        <taxon>Actinomycetota</taxon>
        <taxon>Actinomycetes</taxon>
        <taxon>Propionibacteriales</taxon>
        <taxon>Nocardioidaceae</taxon>
        <taxon>Nocardioides</taxon>
    </lineage>
</organism>
<feature type="transmembrane region" description="Helical" evidence="2">
    <location>
        <begin position="87"/>
        <end position="103"/>
    </location>
</feature>
<feature type="region of interest" description="Disordered" evidence="1">
    <location>
        <begin position="1"/>
        <end position="32"/>
    </location>
</feature>
<keyword evidence="2" id="KW-0472">Membrane</keyword>
<evidence type="ECO:0000313" key="4">
    <source>
        <dbReference type="Proteomes" id="UP000199113"/>
    </source>
</evidence>
<proteinExistence type="predicted"/>
<gene>
    <name evidence="3" type="ORF">SAMN05192575_102215</name>
</gene>
<sequence length="139" mass="15601">MSASKILAPRAQRPRARSTAYSGGVETDELQQTEESRERSFEWWHHSHPTFAGITGFFAGMLFVTALPGAFVGILRLLFDYDTAEQLFPLILIALVLPITMLVKRKTRRFAQFMFVGMLVTALVVLGVTSLVLYFMVDA</sequence>
<reference evidence="3" key="1">
    <citation type="submission" date="2016-10" db="EMBL/GenBank/DDBJ databases">
        <authorList>
            <person name="de Groot N.N."/>
        </authorList>
    </citation>
    <scope>NUCLEOTIDE SEQUENCE [LARGE SCALE GENOMIC DNA]</scope>
    <source>
        <strain evidence="3">CGMCC 1.10697</strain>
    </source>
</reference>
<dbReference type="STRING" id="748909.SAMN05192575_102215"/>
<evidence type="ECO:0000256" key="1">
    <source>
        <dbReference type="SAM" id="MobiDB-lite"/>
    </source>
</evidence>
<feature type="transmembrane region" description="Helical" evidence="2">
    <location>
        <begin position="51"/>
        <end position="75"/>
    </location>
</feature>